<dbReference type="STRING" id="536979.SAMN04488055_5600"/>
<dbReference type="Proteomes" id="UP000185003">
    <property type="component" value="Unassembled WGS sequence"/>
</dbReference>
<evidence type="ECO:0000256" key="1">
    <source>
        <dbReference type="SAM" id="SignalP"/>
    </source>
</evidence>
<dbReference type="InterPro" id="IPR041662">
    <property type="entry name" value="SusD-like_2"/>
</dbReference>
<dbReference type="SUPFAM" id="SSF48452">
    <property type="entry name" value="TPR-like"/>
    <property type="match status" value="1"/>
</dbReference>
<dbReference type="InterPro" id="IPR011990">
    <property type="entry name" value="TPR-like_helical_dom_sf"/>
</dbReference>
<dbReference type="AlphaFoldDB" id="A0A1N6KCY5"/>
<feature type="signal peptide" evidence="1">
    <location>
        <begin position="1"/>
        <end position="21"/>
    </location>
</feature>
<dbReference type="Gene3D" id="1.25.40.390">
    <property type="match status" value="1"/>
</dbReference>
<name>A0A1N6KCY5_9BACT</name>
<organism evidence="2 3">
    <name type="scientific">Chitinophaga niabensis</name>
    <dbReference type="NCBI Taxonomy" id="536979"/>
    <lineage>
        <taxon>Bacteria</taxon>
        <taxon>Pseudomonadati</taxon>
        <taxon>Bacteroidota</taxon>
        <taxon>Chitinophagia</taxon>
        <taxon>Chitinophagales</taxon>
        <taxon>Chitinophagaceae</taxon>
        <taxon>Chitinophaga</taxon>
    </lineage>
</organism>
<dbReference type="EMBL" id="FSRA01000002">
    <property type="protein sequence ID" value="SIO54428.1"/>
    <property type="molecule type" value="Genomic_DNA"/>
</dbReference>
<gene>
    <name evidence="2" type="ORF">SAMN04488055_5600</name>
</gene>
<dbReference type="Pfam" id="PF12771">
    <property type="entry name" value="SusD-like_2"/>
    <property type="match status" value="1"/>
</dbReference>
<accession>A0A1N6KCY5</accession>
<dbReference type="PROSITE" id="PS51257">
    <property type="entry name" value="PROKAR_LIPOPROTEIN"/>
    <property type="match status" value="1"/>
</dbReference>
<keyword evidence="3" id="KW-1185">Reference proteome</keyword>
<evidence type="ECO:0000313" key="2">
    <source>
        <dbReference type="EMBL" id="SIO54428.1"/>
    </source>
</evidence>
<evidence type="ECO:0000313" key="3">
    <source>
        <dbReference type="Proteomes" id="UP000185003"/>
    </source>
</evidence>
<reference evidence="2 3" key="1">
    <citation type="submission" date="2016-11" db="EMBL/GenBank/DDBJ databases">
        <authorList>
            <person name="Jaros S."/>
            <person name="Januszkiewicz K."/>
            <person name="Wedrychowicz H."/>
        </authorList>
    </citation>
    <scope>NUCLEOTIDE SEQUENCE [LARGE SCALE GENOMIC DNA]</scope>
    <source>
        <strain evidence="2 3">DSM 24787</strain>
    </source>
</reference>
<protein>
    <submittedName>
        <fullName evidence="2">Starch-binding associating with outer membrane</fullName>
    </submittedName>
</protein>
<sequence>MKRLYYIIGISLLLAACNKFGDMNVNPNLPSKTSSTQLIANAELYLPVLGESPQAEYFAQYLSETQYPNLSLYNQVSANFYSMYYGPLMNLDSVIRTTSMDANEGPIPNQLAVASILKAYFFWHITDRWGDVPYTEALKGRANTTPAYDPQSVIYDSLFLLLDRADKSIVAGDIINDIIYQGNMTRWKKLGNTIRLLMALRLSAAAPEKAKTEFNKALTAGIMTSNADNFVFSHLAEAANESYWYDQITDQNRKWWALSESLVSKMKPVNDPRLPVYGDKNSAGQYVGLPYGATTGLSTTAYSLLGAEIRKQNANVYLVTYAQALFAKAEAAKLGWIPDGDVAAEANYKMAIEHSIRQWKNNDTTGYGAMMASAGMPYVAANGYEQIGNQRWVHLFMHGFEAWAEWRRTGFPAGLIKPDGKDVPLRQGYPQDEVFNNKTHYEDAVKRQFPGGDNLYGRLWWDK</sequence>
<dbReference type="RefSeq" id="WP_074242816.1">
    <property type="nucleotide sequence ID" value="NZ_FSRA01000002.1"/>
</dbReference>
<keyword evidence="1" id="KW-0732">Signal</keyword>
<dbReference type="OrthoDB" id="725917at2"/>
<feature type="chain" id="PRO_5012545924" evidence="1">
    <location>
        <begin position="22"/>
        <end position="463"/>
    </location>
</feature>
<proteinExistence type="predicted"/>